<dbReference type="SUPFAM" id="SSF161111">
    <property type="entry name" value="Cation efflux protein transmembrane domain-like"/>
    <property type="match status" value="1"/>
</dbReference>
<dbReference type="AlphaFoldDB" id="A0A7X8SL14"/>
<dbReference type="InterPro" id="IPR027469">
    <property type="entry name" value="Cation_efflux_TMD_sf"/>
</dbReference>
<organism evidence="8 9">
    <name type="scientific">Flammeovirga agarivorans</name>
    <dbReference type="NCBI Taxonomy" id="2726742"/>
    <lineage>
        <taxon>Bacteria</taxon>
        <taxon>Pseudomonadati</taxon>
        <taxon>Bacteroidota</taxon>
        <taxon>Cytophagia</taxon>
        <taxon>Cytophagales</taxon>
        <taxon>Flammeovirgaceae</taxon>
        <taxon>Flammeovirga</taxon>
    </lineage>
</organism>
<protein>
    <submittedName>
        <fullName evidence="8">Cation transporter</fullName>
    </submittedName>
</protein>
<dbReference type="Gene3D" id="1.20.1510.10">
    <property type="entry name" value="Cation efflux protein transmembrane domain"/>
    <property type="match status" value="1"/>
</dbReference>
<feature type="transmembrane region" description="Helical" evidence="6">
    <location>
        <begin position="190"/>
        <end position="208"/>
    </location>
</feature>
<dbReference type="EMBL" id="JABAIL010000003">
    <property type="protein sequence ID" value="NLR92078.1"/>
    <property type="molecule type" value="Genomic_DNA"/>
</dbReference>
<keyword evidence="4 6" id="KW-1133">Transmembrane helix</keyword>
<feature type="transmembrane region" description="Helical" evidence="6">
    <location>
        <begin position="82"/>
        <end position="103"/>
    </location>
</feature>
<evidence type="ECO:0000256" key="6">
    <source>
        <dbReference type="SAM" id="Phobius"/>
    </source>
</evidence>
<evidence type="ECO:0000256" key="4">
    <source>
        <dbReference type="ARBA" id="ARBA00022989"/>
    </source>
</evidence>
<accession>A0A7X8SL14</accession>
<dbReference type="RefSeq" id="WP_168882783.1">
    <property type="nucleotide sequence ID" value="NZ_JABAIL010000003.1"/>
</dbReference>
<feature type="transmembrane region" description="Helical" evidence="6">
    <location>
        <begin position="164"/>
        <end position="184"/>
    </location>
</feature>
<dbReference type="GO" id="GO:0005886">
    <property type="term" value="C:plasma membrane"/>
    <property type="evidence" value="ECO:0007669"/>
    <property type="project" value="TreeGrafter"/>
</dbReference>
<keyword evidence="2" id="KW-0813">Transport</keyword>
<sequence>MNSFQQNQSVEVKTLRIGAIVNLLMAIGGWIAYSITSSEALLLDGNFSFIACLVTVLAEFISKAKHRKTATFPFGSYAYEAFFILFKGILILGIIVSALFQNSIKIIDYLNGASIDIIDTSSILIYILSMTTLSVGMMLFIYLQNKKVNGSSDILNVELQSLKIDALLSVFSGLALIIFSMIATDSPFSFLLYIGDSIIVLLMCLSMINTPFQIIRDAAIELGGGVVQHKEYREKIETIISDTLPDLYQDHDLFITKLGTNFFVVAYVQLDQEMVFLDQMRQVKDDVHKELNQHFESANFELVFQ</sequence>
<evidence type="ECO:0000256" key="3">
    <source>
        <dbReference type="ARBA" id="ARBA00022692"/>
    </source>
</evidence>
<feature type="transmembrane region" description="Helical" evidence="6">
    <location>
        <begin position="41"/>
        <end position="61"/>
    </location>
</feature>
<dbReference type="Proteomes" id="UP000585050">
    <property type="component" value="Unassembled WGS sequence"/>
</dbReference>
<dbReference type="PANTHER" id="PTHR43840:SF15">
    <property type="entry name" value="MITOCHONDRIAL METAL TRANSPORTER 1-RELATED"/>
    <property type="match status" value="1"/>
</dbReference>
<keyword evidence="3 6" id="KW-0812">Transmembrane</keyword>
<keyword evidence="5 6" id="KW-0472">Membrane</keyword>
<feature type="domain" description="Cation efflux protein transmembrane" evidence="7">
    <location>
        <begin position="16"/>
        <end position="219"/>
    </location>
</feature>
<comment type="subcellular location">
    <subcellularLocation>
        <location evidence="1">Membrane</location>
        <topology evidence="1">Multi-pass membrane protein</topology>
    </subcellularLocation>
</comment>
<keyword evidence="9" id="KW-1185">Reference proteome</keyword>
<gene>
    <name evidence="8" type="ORF">HGP29_12705</name>
</gene>
<dbReference type="GO" id="GO:0015086">
    <property type="term" value="F:cadmium ion transmembrane transporter activity"/>
    <property type="evidence" value="ECO:0007669"/>
    <property type="project" value="TreeGrafter"/>
</dbReference>
<dbReference type="PANTHER" id="PTHR43840">
    <property type="entry name" value="MITOCHONDRIAL METAL TRANSPORTER 1-RELATED"/>
    <property type="match status" value="1"/>
</dbReference>
<feature type="transmembrane region" description="Helical" evidence="6">
    <location>
        <begin position="123"/>
        <end position="143"/>
    </location>
</feature>
<dbReference type="InterPro" id="IPR058533">
    <property type="entry name" value="Cation_efflux_TM"/>
</dbReference>
<name>A0A7X8SL14_9BACT</name>
<evidence type="ECO:0000313" key="9">
    <source>
        <dbReference type="Proteomes" id="UP000585050"/>
    </source>
</evidence>
<evidence type="ECO:0000256" key="5">
    <source>
        <dbReference type="ARBA" id="ARBA00023136"/>
    </source>
</evidence>
<evidence type="ECO:0000313" key="8">
    <source>
        <dbReference type="EMBL" id="NLR92078.1"/>
    </source>
</evidence>
<reference evidence="8 9" key="1">
    <citation type="submission" date="2020-04" db="EMBL/GenBank/DDBJ databases">
        <title>Flammeovirga sp. SR4, a novel species isolated from seawater.</title>
        <authorList>
            <person name="Wang X."/>
        </authorList>
    </citation>
    <scope>NUCLEOTIDE SEQUENCE [LARGE SCALE GENOMIC DNA]</scope>
    <source>
        <strain evidence="8 9">SR4</strain>
    </source>
</reference>
<evidence type="ECO:0000256" key="1">
    <source>
        <dbReference type="ARBA" id="ARBA00004141"/>
    </source>
</evidence>
<dbReference type="GO" id="GO:0006882">
    <property type="term" value="P:intracellular zinc ion homeostasis"/>
    <property type="evidence" value="ECO:0007669"/>
    <property type="project" value="TreeGrafter"/>
</dbReference>
<dbReference type="InterPro" id="IPR050291">
    <property type="entry name" value="CDF_Transporter"/>
</dbReference>
<comment type="caution">
    <text evidence="8">The sequence shown here is derived from an EMBL/GenBank/DDBJ whole genome shotgun (WGS) entry which is preliminary data.</text>
</comment>
<dbReference type="GO" id="GO:0015341">
    <property type="term" value="F:zinc efflux antiporter activity"/>
    <property type="evidence" value="ECO:0007669"/>
    <property type="project" value="TreeGrafter"/>
</dbReference>
<evidence type="ECO:0000256" key="2">
    <source>
        <dbReference type="ARBA" id="ARBA00022448"/>
    </source>
</evidence>
<feature type="transmembrane region" description="Helical" evidence="6">
    <location>
        <begin position="15"/>
        <end position="35"/>
    </location>
</feature>
<dbReference type="Pfam" id="PF01545">
    <property type="entry name" value="Cation_efflux"/>
    <property type="match status" value="1"/>
</dbReference>
<proteinExistence type="predicted"/>
<evidence type="ECO:0000259" key="7">
    <source>
        <dbReference type="Pfam" id="PF01545"/>
    </source>
</evidence>
<dbReference type="GO" id="GO:0015093">
    <property type="term" value="F:ferrous iron transmembrane transporter activity"/>
    <property type="evidence" value="ECO:0007669"/>
    <property type="project" value="TreeGrafter"/>
</dbReference>